<dbReference type="Pfam" id="PF04239">
    <property type="entry name" value="DUF421"/>
    <property type="match status" value="1"/>
</dbReference>
<dbReference type="OrthoDB" id="9778331at2"/>
<feature type="transmembrane region" description="Helical" evidence="7">
    <location>
        <begin position="58"/>
        <end position="78"/>
    </location>
</feature>
<reference evidence="9 10" key="1">
    <citation type="submission" date="2020-01" db="EMBL/GenBank/DDBJ databases">
        <title>Whole genome sequence of Heliobacterium gestii DSM 11169.</title>
        <authorList>
            <person name="Kyndt J.A."/>
            <person name="Meyer T.E."/>
        </authorList>
    </citation>
    <scope>NUCLEOTIDE SEQUENCE [LARGE SCALE GENOMIC DNA]</scope>
    <source>
        <strain evidence="9 10">DSM 11169</strain>
    </source>
</reference>
<dbReference type="EMBL" id="WXEX01000005">
    <property type="protein sequence ID" value="MZP42965.1"/>
    <property type="molecule type" value="Genomic_DNA"/>
</dbReference>
<dbReference type="Proteomes" id="UP000471031">
    <property type="component" value="Unassembled WGS sequence"/>
</dbReference>
<dbReference type="PANTHER" id="PTHR34582:SF6">
    <property type="entry name" value="UPF0702 TRANSMEMBRANE PROTEIN YCAP"/>
    <property type="match status" value="1"/>
</dbReference>
<organism evidence="9 10">
    <name type="scientific">Heliomicrobium gestii</name>
    <name type="common">Heliobacterium gestii</name>
    <dbReference type="NCBI Taxonomy" id="2699"/>
    <lineage>
        <taxon>Bacteria</taxon>
        <taxon>Bacillati</taxon>
        <taxon>Bacillota</taxon>
        <taxon>Clostridia</taxon>
        <taxon>Eubacteriales</taxon>
        <taxon>Heliobacteriaceae</taxon>
        <taxon>Heliomicrobium</taxon>
    </lineage>
</organism>
<evidence type="ECO:0000256" key="6">
    <source>
        <dbReference type="ARBA" id="ARBA00023136"/>
    </source>
</evidence>
<evidence type="ECO:0000256" key="4">
    <source>
        <dbReference type="ARBA" id="ARBA00022692"/>
    </source>
</evidence>
<evidence type="ECO:0000256" key="3">
    <source>
        <dbReference type="ARBA" id="ARBA00022475"/>
    </source>
</evidence>
<dbReference type="InterPro" id="IPR023090">
    <property type="entry name" value="UPF0702_alpha/beta_dom_sf"/>
</dbReference>
<comment type="caution">
    <text evidence="9">The sequence shown here is derived from an EMBL/GenBank/DDBJ whole genome shotgun (WGS) entry which is preliminary data.</text>
</comment>
<keyword evidence="6 7" id="KW-0472">Membrane</keyword>
<dbReference type="GO" id="GO:0005886">
    <property type="term" value="C:plasma membrane"/>
    <property type="evidence" value="ECO:0007669"/>
    <property type="project" value="UniProtKB-SubCell"/>
</dbReference>
<feature type="transmembrane region" description="Helical" evidence="7">
    <location>
        <begin position="32"/>
        <end position="52"/>
    </location>
</feature>
<keyword evidence="4 7" id="KW-0812">Transmembrane</keyword>
<keyword evidence="3" id="KW-1003">Cell membrane</keyword>
<feature type="transmembrane region" description="Helical" evidence="7">
    <location>
        <begin position="6"/>
        <end position="25"/>
    </location>
</feature>
<evidence type="ECO:0000256" key="7">
    <source>
        <dbReference type="SAM" id="Phobius"/>
    </source>
</evidence>
<evidence type="ECO:0000313" key="10">
    <source>
        <dbReference type="Proteomes" id="UP000471031"/>
    </source>
</evidence>
<dbReference type="PANTHER" id="PTHR34582">
    <property type="entry name" value="UPF0702 TRANSMEMBRANE PROTEIN YCAP"/>
    <property type="match status" value="1"/>
</dbReference>
<sequence>MEYLAVTVRIVTILGLLLVLTLLTGRRKIGELPVFDFLVVITIGSIVGADIAEPPVNHLPTVYAVILVILIQTTFSYLSMKYRPFGRLINFEPIVVIENGQFVKANLRKLRYTVDNVLMMLREEGIFDLRDVEFAIIESTGRLSVLKKSQKQPLTPRDLQIHTGYQGLSIPVITEGNVDDIALLRLGLSRDWLASQLNAQGILSEKDVFFATVNSDGSLYASKGREHLNPAHLFHQ</sequence>
<evidence type="ECO:0000256" key="1">
    <source>
        <dbReference type="ARBA" id="ARBA00004651"/>
    </source>
</evidence>
<dbReference type="AlphaFoldDB" id="A0A845LEU2"/>
<comment type="subcellular location">
    <subcellularLocation>
        <location evidence="1">Cell membrane</location>
        <topology evidence="1">Multi-pass membrane protein</topology>
    </subcellularLocation>
</comment>
<feature type="domain" description="YetF C-terminal" evidence="8">
    <location>
        <begin position="81"/>
        <end position="214"/>
    </location>
</feature>
<evidence type="ECO:0000259" key="8">
    <source>
        <dbReference type="Pfam" id="PF04239"/>
    </source>
</evidence>
<name>A0A845LEU2_HELGE</name>
<evidence type="ECO:0000256" key="5">
    <source>
        <dbReference type="ARBA" id="ARBA00022989"/>
    </source>
</evidence>
<keyword evidence="5 7" id="KW-1133">Transmembrane helix</keyword>
<accession>A0A845LEU2</accession>
<keyword evidence="10" id="KW-1185">Reference proteome</keyword>
<dbReference type="RefSeq" id="WP_161261531.1">
    <property type="nucleotide sequence ID" value="NZ_JAFBDC010000004.1"/>
</dbReference>
<gene>
    <name evidence="9" type="ORF">GTO89_07950</name>
</gene>
<evidence type="ECO:0000256" key="2">
    <source>
        <dbReference type="ARBA" id="ARBA00006448"/>
    </source>
</evidence>
<dbReference type="InterPro" id="IPR007353">
    <property type="entry name" value="DUF421"/>
</dbReference>
<proteinExistence type="inferred from homology"/>
<comment type="similarity">
    <text evidence="2">Belongs to the UPF0702 family.</text>
</comment>
<evidence type="ECO:0000313" key="9">
    <source>
        <dbReference type="EMBL" id="MZP42965.1"/>
    </source>
</evidence>
<protein>
    <submittedName>
        <fullName evidence="9">DUF421 domain-containing protein</fullName>
    </submittedName>
</protein>
<dbReference type="Gene3D" id="3.30.240.20">
    <property type="entry name" value="bsu07140 like domains"/>
    <property type="match status" value="2"/>
</dbReference>